<dbReference type="Gene3D" id="1.20.1280.50">
    <property type="match status" value="1"/>
</dbReference>
<dbReference type="Gene3D" id="2.120.10.80">
    <property type="entry name" value="Kelch-type beta propeller"/>
    <property type="match status" value="1"/>
</dbReference>
<evidence type="ECO:0000313" key="2">
    <source>
        <dbReference type="EMBL" id="CAI9281300.1"/>
    </source>
</evidence>
<organism evidence="2 3">
    <name type="scientific">Lactuca saligna</name>
    <name type="common">Willowleaf lettuce</name>
    <dbReference type="NCBI Taxonomy" id="75948"/>
    <lineage>
        <taxon>Eukaryota</taxon>
        <taxon>Viridiplantae</taxon>
        <taxon>Streptophyta</taxon>
        <taxon>Embryophyta</taxon>
        <taxon>Tracheophyta</taxon>
        <taxon>Spermatophyta</taxon>
        <taxon>Magnoliopsida</taxon>
        <taxon>eudicotyledons</taxon>
        <taxon>Gunneridae</taxon>
        <taxon>Pentapetalae</taxon>
        <taxon>asterids</taxon>
        <taxon>campanulids</taxon>
        <taxon>Asterales</taxon>
        <taxon>Asteraceae</taxon>
        <taxon>Cichorioideae</taxon>
        <taxon>Cichorieae</taxon>
        <taxon>Lactucinae</taxon>
        <taxon>Lactuca</taxon>
    </lineage>
</organism>
<dbReference type="PROSITE" id="PS50181">
    <property type="entry name" value="FBOX"/>
    <property type="match status" value="1"/>
</dbReference>
<dbReference type="InterPro" id="IPR001810">
    <property type="entry name" value="F-box_dom"/>
</dbReference>
<reference evidence="2" key="1">
    <citation type="submission" date="2023-04" db="EMBL/GenBank/DDBJ databases">
        <authorList>
            <person name="Vijverberg K."/>
            <person name="Xiong W."/>
            <person name="Schranz E."/>
        </authorList>
    </citation>
    <scope>NUCLEOTIDE SEQUENCE</scope>
</reference>
<dbReference type="PANTHER" id="PTHR31672:SF2">
    <property type="entry name" value="F-BOX DOMAIN-CONTAINING PROTEIN"/>
    <property type="match status" value="1"/>
</dbReference>
<dbReference type="CDD" id="cd09917">
    <property type="entry name" value="F-box_SF"/>
    <property type="match status" value="1"/>
</dbReference>
<dbReference type="AlphaFoldDB" id="A0AA35YW04"/>
<name>A0AA35YW04_LACSI</name>
<dbReference type="SMART" id="SM00256">
    <property type="entry name" value="FBOX"/>
    <property type="match status" value="1"/>
</dbReference>
<dbReference type="Pfam" id="PF12937">
    <property type="entry name" value="F-box-like"/>
    <property type="match status" value="1"/>
</dbReference>
<dbReference type="EMBL" id="OX465080">
    <property type="protein sequence ID" value="CAI9281300.1"/>
    <property type="molecule type" value="Genomic_DNA"/>
</dbReference>
<feature type="domain" description="F-box" evidence="1">
    <location>
        <begin position="1"/>
        <end position="46"/>
    </location>
</feature>
<dbReference type="InterPro" id="IPR050796">
    <property type="entry name" value="SCF_F-box_component"/>
</dbReference>
<dbReference type="SUPFAM" id="SSF117281">
    <property type="entry name" value="Kelch motif"/>
    <property type="match status" value="1"/>
</dbReference>
<evidence type="ECO:0000259" key="1">
    <source>
        <dbReference type="PROSITE" id="PS50181"/>
    </source>
</evidence>
<evidence type="ECO:0000313" key="3">
    <source>
        <dbReference type="Proteomes" id="UP001177003"/>
    </source>
</evidence>
<gene>
    <name evidence="2" type="ORF">LSALG_LOCUS21007</name>
</gene>
<accession>A0AA35YW04</accession>
<dbReference type="InterPro" id="IPR015915">
    <property type="entry name" value="Kelch-typ_b-propeller"/>
</dbReference>
<dbReference type="PANTHER" id="PTHR31672">
    <property type="entry name" value="BNACNNG10540D PROTEIN"/>
    <property type="match status" value="1"/>
</dbReference>
<sequence length="335" mass="37526">MWSNLPSDLLSNIFSYLPPPSIPRATAVCRHWRDSARAATRDTRRHHHHPPWFIALPTNKNNFCFIHNPIENTWHSLDLKHVPTLIKPVSTIGGHGLILFKSMGGAPIQLSVCNPFTGQFGQLPPLRKPRTNPGVGIIEVFPGQFKLYVAGGMSEAASGGAASYESTLEMFDSNVKKWTVVGSMPVEFSVRLTVWTPNESVYSNGVLYWMTSARAYSIMGFEMDTNKWREFSVPMGYMLEFAALVPRNGQLVVVGGCHGGDVVVWELGEGGEWNVIERMPDELRKRFVGGSVKCVGIEGGVCLYRDMASGIVVWRRGRNCIDRWEWNWIEGCNRL</sequence>
<keyword evidence="3" id="KW-1185">Reference proteome</keyword>
<protein>
    <recommendedName>
        <fullName evidence="1">F-box domain-containing protein</fullName>
    </recommendedName>
</protein>
<dbReference type="SUPFAM" id="SSF81383">
    <property type="entry name" value="F-box domain"/>
    <property type="match status" value="1"/>
</dbReference>
<dbReference type="Pfam" id="PF01344">
    <property type="entry name" value="Kelch_1"/>
    <property type="match status" value="1"/>
</dbReference>
<dbReference type="InterPro" id="IPR036047">
    <property type="entry name" value="F-box-like_dom_sf"/>
</dbReference>
<dbReference type="InterPro" id="IPR006652">
    <property type="entry name" value="Kelch_1"/>
</dbReference>
<proteinExistence type="predicted"/>
<dbReference type="Proteomes" id="UP001177003">
    <property type="component" value="Chromosome 4"/>
</dbReference>